<organism evidence="1 2">
    <name type="scientific">Candidatus Limivivens intestinipullorum</name>
    <dbReference type="NCBI Taxonomy" id="2840858"/>
    <lineage>
        <taxon>Bacteria</taxon>
        <taxon>Bacillati</taxon>
        <taxon>Bacillota</taxon>
        <taxon>Clostridia</taxon>
        <taxon>Lachnospirales</taxon>
        <taxon>Lachnospiraceae</taxon>
        <taxon>Lachnospiraceae incertae sedis</taxon>
        <taxon>Candidatus Limivivens</taxon>
    </lineage>
</organism>
<accession>A0A9D1ESJ0</accession>
<evidence type="ECO:0000313" key="2">
    <source>
        <dbReference type="Proteomes" id="UP000823935"/>
    </source>
</evidence>
<protein>
    <submittedName>
        <fullName evidence="1">Uncharacterized protein</fullName>
    </submittedName>
</protein>
<reference evidence="1" key="1">
    <citation type="submission" date="2020-10" db="EMBL/GenBank/DDBJ databases">
        <authorList>
            <person name="Gilroy R."/>
        </authorList>
    </citation>
    <scope>NUCLEOTIDE SEQUENCE</scope>
    <source>
        <strain evidence="1">CHK190-19873</strain>
    </source>
</reference>
<dbReference type="Proteomes" id="UP000823935">
    <property type="component" value="Unassembled WGS sequence"/>
</dbReference>
<proteinExistence type="predicted"/>
<sequence length="142" mass="16574">MVTDIFYNGENVSNDYYEKVGKYYDIIQRVLSRTIRKKLSIMQNYGNGIILDQRFRITITQDPGSGLWDYIQDFCNSEEKIIRFEFGINDDKFDGGKLFFSVIPDRVEIESDGDEDKEATIGLIFDDKEFIISLLPDEKERA</sequence>
<reference evidence="1" key="2">
    <citation type="journal article" date="2021" name="PeerJ">
        <title>Extensive microbial diversity within the chicken gut microbiome revealed by metagenomics and culture.</title>
        <authorList>
            <person name="Gilroy R."/>
            <person name="Ravi A."/>
            <person name="Getino M."/>
            <person name="Pursley I."/>
            <person name="Horton D.L."/>
            <person name="Alikhan N.F."/>
            <person name="Baker D."/>
            <person name="Gharbi K."/>
            <person name="Hall N."/>
            <person name="Watson M."/>
            <person name="Adriaenssens E.M."/>
            <person name="Foster-Nyarko E."/>
            <person name="Jarju S."/>
            <person name="Secka A."/>
            <person name="Antonio M."/>
            <person name="Oren A."/>
            <person name="Chaudhuri R.R."/>
            <person name="La Ragione R."/>
            <person name="Hildebrand F."/>
            <person name="Pallen M.J."/>
        </authorList>
    </citation>
    <scope>NUCLEOTIDE SEQUENCE</scope>
    <source>
        <strain evidence="1">CHK190-19873</strain>
    </source>
</reference>
<name>A0A9D1ESJ0_9FIRM</name>
<dbReference type="AlphaFoldDB" id="A0A9D1ESJ0"/>
<gene>
    <name evidence="1" type="ORF">IAB44_06255</name>
</gene>
<dbReference type="EMBL" id="DVIQ01000030">
    <property type="protein sequence ID" value="HIS31133.1"/>
    <property type="molecule type" value="Genomic_DNA"/>
</dbReference>
<comment type="caution">
    <text evidence="1">The sequence shown here is derived from an EMBL/GenBank/DDBJ whole genome shotgun (WGS) entry which is preliminary data.</text>
</comment>
<evidence type="ECO:0000313" key="1">
    <source>
        <dbReference type="EMBL" id="HIS31133.1"/>
    </source>
</evidence>